<proteinExistence type="predicted"/>
<keyword evidence="1" id="KW-1133">Transmembrane helix</keyword>
<dbReference type="Proteomes" id="UP001203423">
    <property type="component" value="Unassembled WGS sequence"/>
</dbReference>
<dbReference type="Pfam" id="PF06961">
    <property type="entry name" value="DUF1294"/>
    <property type="match status" value="1"/>
</dbReference>
<dbReference type="EMBL" id="JAKIKS010000012">
    <property type="protein sequence ID" value="MCL1123806.1"/>
    <property type="molecule type" value="Genomic_DNA"/>
</dbReference>
<dbReference type="RefSeq" id="WP_248939092.1">
    <property type="nucleotide sequence ID" value="NZ_JAKIKS010000012.1"/>
</dbReference>
<dbReference type="InterPro" id="IPR010718">
    <property type="entry name" value="DUF1294"/>
</dbReference>
<dbReference type="PIRSF" id="PIRSF002599">
    <property type="entry name" value="Cold_shock_A"/>
    <property type="match status" value="1"/>
</dbReference>
<reference evidence="2 3" key="1">
    <citation type="submission" date="2022-01" db="EMBL/GenBank/DDBJ databases">
        <title>Whole genome-based taxonomy of the Shewanellaceae.</title>
        <authorList>
            <person name="Martin-Rodriguez A.J."/>
        </authorList>
    </citation>
    <scope>NUCLEOTIDE SEQUENCE [LARGE SCALE GENOMIC DNA]</scope>
    <source>
        <strain evidence="2 3">DSM 17177</strain>
    </source>
</reference>
<accession>A0ABT0L801</accession>
<protein>
    <submittedName>
        <fullName evidence="2">DUF1294 domain-containing protein</fullName>
    </submittedName>
</protein>
<sequence>MTFCAFAIDKSAAKKSQWRTKERTLHLLSLLCGWPGALIAQKLLRHKTQKQPFKKWLYLVIIINILIMYTVLFTPMFVPF</sequence>
<feature type="transmembrane region" description="Helical" evidence="1">
    <location>
        <begin position="56"/>
        <end position="78"/>
    </location>
</feature>
<keyword evidence="1" id="KW-0812">Transmembrane</keyword>
<organism evidence="2 3">
    <name type="scientific">Shewanella surugensis</name>
    <dbReference type="NCBI Taxonomy" id="212020"/>
    <lineage>
        <taxon>Bacteria</taxon>
        <taxon>Pseudomonadati</taxon>
        <taxon>Pseudomonadota</taxon>
        <taxon>Gammaproteobacteria</taxon>
        <taxon>Alteromonadales</taxon>
        <taxon>Shewanellaceae</taxon>
        <taxon>Shewanella</taxon>
    </lineage>
</organism>
<keyword evidence="1" id="KW-0472">Membrane</keyword>
<gene>
    <name evidence="2" type="ORF">L2764_04725</name>
</gene>
<dbReference type="InterPro" id="IPR012156">
    <property type="entry name" value="Cold_shock_CspA"/>
</dbReference>
<keyword evidence="3" id="KW-1185">Reference proteome</keyword>
<comment type="caution">
    <text evidence="2">The sequence shown here is derived from an EMBL/GenBank/DDBJ whole genome shotgun (WGS) entry which is preliminary data.</text>
</comment>
<evidence type="ECO:0000313" key="2">
    <source>
        <dbReference type="EMBL" id="MCL1123806.1"/>
    </source>
</evidence>
<evidence type="ECO:0000313" key="3">
    <source>
        <dbReference type="Proteomes" id="UP001203423"/>
    </source>
</evidence>
<evidence type="ECO:0000256" key="1">
    <source>
        <dbReference type="SAM" id="Phobius"/>
    </source>
</evidence>
<name>A0ABT0L801_9GAMM</name>